<proteinExistence type="predicted"/>
<organism evidence="4 5">
    <name type="scientific">Nocardiopsis mwathae</name>
    <dbReference type="NCBI Taxonomy" id="1472723"/>
    <lineage>
        <taxon>Bacteria</taxon>
        <taxon>Bacillati</taxon>
        <taxon>Actinomycetota</taxon>
        <taxon>Actinomycetes</taxon>
        <taxon>Streptosporangiales</taxon>
        <taxon>Nocardiopsidaceae</taxon>
        <taxon>Nocardiopsis</taxon>
    </lineage>
</organism>
<feature type="region of interest" description="Disordered" evidence="1">
    <location>
        <begin position="1"/>
        <end position="89"/>
    </location>
</feature>
<feature type="compositionally biased region" description="Basic and acidic residues" evidence="1">
    <location>
        <begin position="19"/>
        <end position="28"/>
    </location>
</feature>
<dbReference type="Pfam" id="PF03703">
    <property type="entry name" value="bPH_2"/>
    <property type="match status" value="2"/>
</dbReference>
<feature type="compositionally biased region" description="Acidic residues" evidence="1">
    <location>
        <begin position="72"/>
        <end position="86"/>
    </location>
</feature>
<feature type="transmembrane region" description="Helical" evidence="2">
    <location>
        <begin position="480"/>
        <end position="498"/>
    </location>
</feature>
<feature type="transmembrane region" description="Helical" evidence="2">
    <location>
        <begin position="327"/>
        <end position="353"/>
    </location>
</feature>
<dbReference type="Proteomes" id="UP000546642">
    <property type="component" value="Unassembled WGS sequence"/>
</dbReference>
<evidence type="ECO:0000256" key="1">
    <source>
        <dbReference type="SAM" id="MobiDB-lite"/>
    </source>
</evidence>
<name>A0A7W9YFN7_9ACTN</name>
<keyword evidence="5" id="KW-1185">Reference proteome</keyword>
<dbReference type="InterPro" id="IPR005182">
    <property type="entry name" value="YdbS-like_PH"/>
</dbReference>
<comment type="caution">
    <text evidence="4">The sequence shown here is derived from an EMBL/GenBank/DDBJ whole genome shotgun (WGS) entry which is preliminary data.</text>
</comment>
<evidence type="ECO:0000313" key="4">
    <source>
        <dbReference type="EMBL" id="MBB6171217.1"/>
    </source>
</evidence>
<accession>A0A7W9YFN7</accession>
<dbReference type="RefSeq" id="WP_343070442.1">
    <property type="nucleotide sequence ID" value="NZ_JACHDS010000001.1"/>
</dbReference>
<reference evidence="4 5" key="1">
    <citation type="submission" date="2020-08" db="EMBL/GenBank/DDBJ databases">
        <title>Sequencing the genomes of 1000 actinobacteria strains.</title>
        <authorList>
            <person name="Klenk H.-P."/>
        </authorList>
    </citation>
    <scope>NUCLEOTIDE SEQUENCE [LARGE SCALE GENOMIC DNA]</scope>
    <source>
        <strain evidence="4 5">DSM 46659</strain>
    </source>
</reference>
<protein>
    <submittedName>
        <fullName evidence="4">Putative membrane protein</fullName>
    </submittedName>
</protein>
<feature type="transmembrane region" description="Helical" evidence="2">
    <location>
        <begin position="103"/>
        <end position="121"/>
    </location>
</feature>
<feature type="compositionally biased region" description="Low complexity" evidence="1">
    <location>
        <begin position="53"/>
        <end position="71"/>
    </location>
</feature>
<dbReference type="EMBL" id="JACHDS010000001">
    <property type="protein sequence ID" value="MBB6171217.1"/>
    <property type="molecule type" value="Genomic_DNA"/>
</dbReference>
<evidence type="ECO:0000313" key="5">
    <source>
        <dbReference type="Proteomes" id="UP000546642"/>
    </source>
</evidence>
<feature type="compositionally biased region" description="Basic and acidic residues" evidence="1">
    <location>
        <begin position="593"/>
        <end position="603"/>
    </location>
</feature>
<evidence type="ECO:0000256" key="2">
    <source>
        <dbReference type="SAM" id="Phobius"/>
    </source>
</evidence>
<keyword evidence="2" id="KW-0812">Transmembrane</keyword>
<dbReference type="PANTHER" id="PTHR34473:SF2">
    <property type="entry name" value="UPF0699 TRANSMEMBRANE PROTEIN YDBT"/>
    <property type="match status" value="1"/>
</dbReference>
<sequence>MNGEDRRAHEDFGDAPAPEEPRAERPDAAEPAIGPAEERVQDGPGTAPEPGRDPAAAAAPGPASGDGPPSAADEDGPGGPEAEPEPEPWHRLSPLTLLTAPMGYLRSFAVPLLIALVAGTFNLNPWVLGSTLVAIIATLIAGVITYKTFRYQVGTDRLEIRRGLISRSRRSIPLQRIRGVDVTAQPLHRMLGLAVVKIEAASGGGESEEGKLDAVTAAEAERLRTVLLHRRAVLRGDSADGATEGAGPAGAPQVAAGAGVAPTVYFVMPPSWYFYAVLSLGYLLTPFVALAALLGFGGQAIDVSPGTEGGDAAHLTYLWLRDVGVTVLLLLAVLLLAVLVLMMPVAAVISYAITYWRFTLLRRDSSLVAERGLLTRQSVTLEHRRIRGYELLDNPLQRLRDAVKLRAIVTGLGETATRAVLLPIGDRTRVLQVVERALDPFRGTLIGHPRAALGRRLFRAVMPFALAAAVAWALDMPWVAGLFTLLALAGVPLGIDRYRSLGHGYDGRLVSVRSGSISREQAVVQRAAVIGWTWRQSVFQRWSGLADLDATVGAGDGACTAIDAGFDESVLFAAGVTPEMVEPFLRRPGGADGRAKGPKDRPADGAGSAGDGQAPDRGPAGSA</sequence>
<dbReference type="PANTHER" id="PTHR34473">
    <property type="entry name" value="UPF0699 TRANSMEMBRANE PROTEIN YDBS"/>
    <property type="match status" value="1"/>
</dbReference>
<feature type="compositionally biased region" description="Basic and acidic residues" evidence="1">
    <location>
        <begin position="1"/>
        <end position="12"/>
    </location>
</feature>
<keyword evidence="2" id="KW-1133">Transmembrane helix</keyword>
<feature type="region of interest" description="Disordered" evidence="1">
    <location>
        <begin position="583"/>
        <end position="623"/>
    </location>
</feature>
<gene>
    <name evidence="4" type="ORF">HNR23_001277</name>
</gene>
<feature type="domain" description="YdbS-like PH" evidence="3">
    <location>
        <begin position="146"/>
        <end position="225"/>
    </location>
</feature>
<feature type="transmembrane region" description="Helical" evidence="2">
    <location>
        <begin position="457"/>
        <end position="474"/>
    </location>
</feature>
<dbReference type="AlphaFoldDB" id="A0A7W9YFN7"/>
<feature type="domain" description="YdbS-like PH" evidence="3">
    <location>
        <begin position="505"/>
        <end position="557"/>
    </location>
</feature>
<feature type="transmembrane region" description="Helical" evidence="2">
    <location>
        <begin position="272"/>
        <end position="296"/>
    </location>
</feature>
<keyword evidence="2" id="KW-0472">Membrane</keyword>
<feature type="transmembrane region" description="Helical" evidence="2">
    <location>
        <begin position="127"/>
        <end position="149"/>
    </location>
</feature>
<evidence type="ECO:0000259" key="3">
    <source>
        <dbReference type="Pfam" id="PF03703"/>
    </source>
</evidence>